<dbReference type="EMBL" id="JAVYJV010000012">
    <property type="protein sequence ID" value="KAK4357889.1"/>
    <property type="molecule type" value="Genomic_DNA"/>
</dbReference>
<evidence type="ECO:0000259" key="1">
    <source>
        <dbReference type="Pfam" id="PF03468"/>
    </source>
</evidence>
<dbReference type="PANTHER" id="PTHR46602:SF1">
    <property type="entry name" value="PROTEIN SUPPRESSOR OF GENE SILENCING 3"/>
    <property type="match status" value="1"/>
</dbReference>
<gene>
    <name evidence="2" type="ORF">RND71_023499</name>
</gene>
<dbReference type="InterPro" id="IPR005380">
    <property type="entry name" value="XS_domain"/>
</dbReference>
<accession>A0AAE1RV96</accession>
<dbReference type="AlphaFoldDB" id="A0AAE1RV96"/>
<dbReference type="GO" id="GO:0051607">
    <property type="term" value="P:defense response to virus"/>
    <property type="evidence" value="ECO:0007669"/>
    <property type="project" value="InterPro"/>
</dbReference>
<dbReference type="GO" id="GO:0031047">
    <property type="term" value="P:regulatory ncRNA-mediated gene silencing"/>
    <property type="evidence" value="ECO:0007669"/>
    <property type="project" value="InterPro"/>
</dbReference>
<comment type="caution">
    <text evidence="2">The sequence shown here is derived from an EMBL/GenBank/DDBJ whole genome shotgun (WGS) entry which is preliminary data.</text>
</comment>
<dbReference type="InterPro" id="IPR044287">
    <property type="entry name" value="SGS3"/>
</dbReference>
<reference evidence="2" key="1">
    <citation type="submission" date="2023-12" db="EMBL/GenBank/DDBJ databases">
        <title>Genome assembly of Anisodus tanguticus.</title>
        <authorList>
            <person name="Wang Y.-J."/>
        </authorList>
    </citation>
    <scope>NUCLEOTIDE SEQUENCE</scope>
    <source>
        <strain evidence="2">KB-2021</strain>
        <tissue evidence="2">Leaf</tissue>
    </source>
</reference>
<dbReference type="Proteomes" id="UP001291623">
    <property type="component" value="Unassembled WGS sequence"/>
</dbReference>
<dbReference type="Pfam" id="PF03468">
    <property type="entry name" value="XS"/>
    <property type="match status" value="1"/>
</dbReference>
<evidence type="ECO:0000313" key="3">
    <source>
        <dbReference type="Proteomes" id="UP001291623"/>
    </source>
</evidence>
<organism evidence="2 3">
    <name type="scientific">Anisodus tanguticus</name>
    <dbReference type="NCBI Taxonomy" id="243964"/>
    <lineage>
        <taxon>Eukaryota</taxon>
        <taxon>Viridiplantae</taxon>
        <taxon>Streptophyta</taxon>
        <taxon>Embryophyta</taxon>
        <taxon>Tracheophyta</taxon>
        <taxon>Spermatophyta</taxon>
        <taxon>Magnoliopsida</taxon>
        <taxon>eudicotyledons</taxon>
        <taxon>Gunneridae</taxon>
        <taxon>Pentapetalae</taxon>
        <taxon>asterids</taxon>
        <taxon>lamiids</taxon>
        <taxon>Solanales</taxon>
        <taxon>Solanaceae</taxon>
        <taxon>Solanoideae</taxon>
        <taxon>Hyoscyameae</taxon>
        <taxon>Anisodus</taxon>
    </lineage>
</organism>
<proteinExistence type="predicted"/>
<feature type="domain" description="XS" evidence="1">
    <location>
        <begin position="48"/>
        <end position="151"/>
    </location>
</feature>
<keyword evidence="3" id="KW-1185">Reference proteome</keyword>
<evidence type="ECO:0000313" key="2">
    <source>
        <dbReference type="EMBL" id="KAK4357889.1"/>
    </source>
</evidence>
<protein>
    <recommendedName>
        <fullName evidence="1">XS domain-containing protein</fullName>
    </recommendedName>
</protein>
<dbReference type="PANTHER" id="PTHR46602">
    <property type="entry name" value="PROTEIN SUPPRESSOR OF GENE SILENCING 3"/>
    <property type="match status" value="1"/>
</dbReference>
<dbReference type="Gene3D" id="3.30.70.2890">
    <property type="entry name" value="XS domain"/>
    <property type="match status" value="1"/>
</dbReference>
<name>A0AAE1RV96_9SOLA</name>
<dbReference type="InterPro" id="IPR038588">
    <property type="entry name" value="XS_domain_sf"/>
</dbReference>
<sequence>MPIVKGNRGLLDDEKIRYENGIRAYKEARASHSGSDPNRGSPYSTSFVHEASTSVVKDRKLIGTSRWVLKELRDYFSSYDVKTVEHSNGHRGISAMFFEATVMGTWRLCFSVSIFLKKGRDRDAWERNPVRFNLEGIRKLYGYRAQKRDLDNFNQHSHVRNAAMHMSEDNQQLVWFKNQAAKYQKKTKALEETLSLVNMAFQYFGPGHFNSFYFVRCKNCKCLSNKCFGAMQKHSHGKSRLRFGMRLYNENVRNAAMHMSEDNQQLVWFKNQAAKYQKKTKALEETLSLVNMAFLYFGPGARNKKSRVFDDVKETISMRSIATTTMKNLKEESSEMFSEPSRDYEKKDFLKSNWFHMLPKGVPISPSAPSDRHNYYESCFICIVRKPAERPPSDPFLIVHPNPQSLAATITK</sequence>